<comment type="caution">
    <text evidence="6">The sequence shown here is derived from an EMBL/GenBank/DDBJ whole genome shotgun (WGS) entry which is preliminary data.</text>
</comment>
<dbReference type="SUPFAM" id="SSF46785">
    <property type="entry name" value="Winged helix' DNA-binding domain"/>
    <property type="match status" value="1"/>
</dbReference>
<dbReference type="CDD" id="cd05466">
    <property type="entry name" value="PBP2_LTTR_substrate"/>
    <property type="match status" value="1"/>
</dbReference>
<dbReference type="Gene3D" id="3.40.190.290">
    <property type="match status" value="1"/>
</dbReference>
<keyword evidence="2" id="KW-0805">Transcription regulation</keyword>
<evidence type="ECO:0000256" key="1">
    <source>
        <dbReference type="ARBA" id="ARBA00009437"/>
    </source>
</evidence>
<evidence type="ECO:0000313" key="7">
    <source>
        <dbReference type="Proteomes" id="UP000316096"/>
    </source>
</evidence>
<sequence>MEYLLAVVEEGSFTRAAQRLSVSQPALSHQIRALERTVGHPLLERLPDAVRLTPMGRAYLPHAVAALHSVEEARHVGRPRSDLERIGLRIAALYSVALGIIPPAVLAWRRLYPDANVELLEYGNSGDLANLMALGGADVAVSAAPLHWDGPVRVLGSEDLVVVLAADDPVAAGGRQKISLTELAGRPWVLYAPDNGLAAVVAQACSSAGFIARPAVRTHHTSTAVHLAAAGLGPALVPRNMIETDFGGVLLDPDPPVRRKLVAFTTTAEVPHISAFIDILAENGAVRSRRRGAAGPAGAAEAAPQ</sequence>
<dbReference type="AlphaFoldDB" id="A0A543BZX7"/>
<dbReference type="InterPro" id="IPR036388">
    <property type="entry name" value="WH-like_DNA-bd_sf"/>
</dbReference>
<dbReference type="GO" id="GO:0003700">
    <property type="term" value="F:DNA-binding transcription factor activity"/>
    <property type="evidence" value="ECO:0007669"/>
    <property type="project" value="InterPro"/>
</dbReference>
<dbReference type="SUPFAM" id="SSF53850">
    <property type="entry name" value="Periplasmic binding protein-like II"/>
    <property type="match status" value="1"/>
</dbReference>
<evidence type="ECO:0000256" key="2">
    <source>
        <dbReference type="ARBA" id="ARBA00023015"/>
    </source>
</evidence>
<dbReference type="PANTHER" id="PTHR30346">
    <property type="entry name" value="TRANSCRIPTIONAL DUAL REGULATOR HCAR-RELATED"/>
    <property type="match status" value="1"/>
</dbReference>
<dbReference type="GO" id="GO:0032993">
    <property type="term" value="C:protein-DNA complex"/>
    <property type="evidence" value="ECO:0007669"/>
    <property type="project" value="TreeGrafter"/>
</dbReference>
<organism evidence="6 7">
    <name type="scientific">Actinoallomurus bryophytorum</name>
    <dbReference type="NCBI Taxonomy" id="1490222"/>
    <lineage>
        <taxon>Bacteria</taxon>
        <taxon>Bacillati</taxon>
        <taxon>Actinomycetota</taxon>
        <taxon>Actinomycetes</taxon>
        <taxon>Streptosporangiales</taxon>
        <taxon>Thermomonosporaceae</taxon>
        <taxon>Actinoallomurus</taxon>
    </lineage>
</organism>
<dbReference type="EMBL" id="VFOZ01000002">
    <property type="protein sequence ID" value="TQL90379.1"/>
    <property type="molecule type" value="Genomic_DNA"/>
</dbReference>
<protein>
    <submittedName>
        <fullName evidence="6">DNA-binding transcriptional LysR family regulator</fullName>
    </submittedName>
</protein>
<dbReference type="Pfam" id="PF03466">
    <property type="entry name" value="LysR_substrate"/>
    <property type="match status" value="1"/>
</dbReference>
<gene>
    <name evidence="6" type="ORF">FB559_7682</name>
</gene>
<name>A0A543BZX7_9ACTN</name>
<dbReference type="Proteomes" id="UP000316096">
    <property type="component" value="Unassembled WGS sequence"/>
</dbReference>
<dbReference type="GO" id="GO:0003677">
    <property type="term" value="F:DNA binding"/>
    <property type="evidence" value="ECO:0007669"/>
    <property type="project" value="UniProtKB-KW"/>
</dbReference>
<keyword evidence="4" id="KW-0804">Transcription</keyword>
<keyword evidence="7" id="KW-1185">Reference proteome</keyword>
<dbReference type="InterPro" id="IPR000847">
    <property type="entry name" value="LysR_HTH_N"/>
</dbReference>
<dbReference type="Gene3D" id="1.10.10.10">
    <property type="entry name" value="Winged helix-like DNA-binding domain superfamily/Winged helix DNA-binding domain"/>
    <property type="match status" value="1"/>
</dbReference>
<evidence type="ECO:0000256" key="4">
    <source>
        <dbReference type="ARBA" id="ARBA00023163"/>
    </source>
</evidence>
<dbReference type="PANTHER" id="PTHR30346:SF29">
    <property type="entry name" value="LYSR SUBSTRATE-BINDING"/>
    <property type="match status" value="1"/>
</dbReference>
<evidence type="ECO:0000259" key="5">
    <source>
        <dbReference type="PROSITE" id="PS50931"/>
    </source>
</evidence>
<dbReference type="PROSITE" id="PS50931">
    <property type="entry name" value="HTH_LYSR"/>
    <property type="match status" value="1"/>
</dbReference>
<comment type="similarity">
    <text evidence="1">Belongs to the LysR transcriptional regulatory family.</text>
</comment>
<keyword evidence="3 6" id="KW-0238">DNA-binding</keyword>
<dbReference type="InterPro" id="IPR005119">
    <property type="entry name" value="LysR_subst-bd"/>
</dbReference>
<dbReference type="PRINTS" id="PR00039">
    <property type="entry name" value="HTHLYSR"/>
</dbReference>
<dbReference type="FunFam" id="1.10.10.10:FF:000001">
    <property type="entry name" value="LysR family transcriptional regulator"/>
    <property type="match status" value="1"/>
</dbReference>
<reference evidence="6 7" key="1">
    <citation type="submission" date="2019-06" db="EMBL/GenBank/DDBJ databases">
        <title>Sequencing the genomes of 1000 actinobacteria strains.</title>
        <authorList>
            <person name="Klenk H.-P."/>
        </authorList>
    </citation>
    <scope>NUCLEOTIDE SEQUENCE [LARGE SCALE GENOMIC DNA]</scope>
    <source>
        <strain evidence="6 7">DSM 102200</strain>
    </source>
</reference>
<accession>A0A543BZX7</accession>
<evidence type="ECO:0000313" key="6">
    <source>
        <dbReference type="EMBL" id="TQL90379.1"/>
    </source>
</evidence>
<dbReference type="InterPro" id="IPR036390">
    <property type="entry name" value="WH_DNA-bd_sf"/>
</dbReference>
<evidence type="ECO:0000256" key="3">
    <source>
        <dbReference type="ARBA" id="ARBA00023125"/>
    </source>
</evidence>
<dbReference type="Pfam" id="PF00126">
    <property type="entry name" value="HTH_1"/>
    <property type="match status" value="1"/>
</dbReference>
<feature type="domain" description="HTH lysR-type" evidence="5">
    <location>
        <begin position="1"/>
        <end position="53"/>
    </location>
</feature>
<proteinExistence type="inferred from homology"/>